<proteinExistence type="predicted"/>
<organism evidence="2 3">
    <name type="scientific">Karstenula rhodostoma CBS 690.94</name>
    <dbReference type="NCBI Taxonomy" id="1392251"/>
    <lineage>
        <taxon>Eukaryota</taxon>
        <taxon>Fungi</taxon>
        <taxon>Dikarya</taxon>
        <taxon>Ascomycota</taxon>
        <taxon>Pezizomycotina</taxon>
        <taxon>Dothideomycetes</taxon>
        <taxon>Pleosporomycetidae</taxon>
        <taxon>Pleosporales</taxon>
        <taxon>Massarineae</taxon>
        <taxon>Didymosphaeriaceae</taxon>
        <taxon>Karstenula</taxon>
    </lineage>
</organism>
<evidence type="ECO:0000313" key="2">
    <source>
        <dbReference type="EMBL" id="KAF2450991.1"/>
    </source>
</evidence>
<sequence>MSEQITSQAGNFADGTASPAVSNPDDFNNGEFFKTPDCADNDPSNELFRRLLLEAISGTIGGRQQPVAAPEVGAQEKAAMTDGLESMPPLEVYVPEPVVTASTQSAYGLKLLGASASLPSSLLVEASQPPAKQILSTRPVKQAIKIPAQHTPRGTASQGSKPYPTIAASQMMHNSHPQLPQRHVPQMGRLPLEPSSMPHVVKPIHWLFQFQCHPNDLGNMARASRFIRHNPQLDRPSTPFTTLVEDVVQVLKLAQQRGYFELEHRAWSSLELAGDNFRIPEAKDSSPFSCVIRYARSPLVNSGPWCDDPVQVKMILKNKLSATGHTLLRELDPDYVRRVARAPIFPVGLDQMIIYAQQPSQRQVDWSVLHVGTLSERLGLTGVGMQARPQG</sequence>
<protein>
    <submittedName>
        <fullName evidence="2">Uncharacterized protein</fullName>
    </submittedName>
</protein>
<keyword evidence="3" id="KW-1185">Reference proteome</keyword>
<evidence type="ECO:0000256" key="1">
    <source>
        <dbReference type="SAM" id="MobiDB-lite"/>
    </source>
</evidence>
<comment type="caution">
    <text evidence="2">The sequence shown here is derived from an EMBL/GenBank/DDBJ whole genome shotgun (WGS) entry which is preliminary data.</text>
</comment>
<dbReference type="AlphaFoldDB" id="A0A9P4PV40"/>
<dbReference type="EMBL" id="MU001493">
    <property type="protein sequence ID" value="KAF2450991.1"/>
    <property type="molecule type" value="Genomic_DNA"/>
</dbReference>
<gene>
    <name evidence="2" type="ORF">P171DRAFT_439534</name>
</gene>
<reference evidence="2" key="1">
    <citation type="journal article" date="2020" name="Stud. Mycol.">
        <title>101 Dothideomycetes genomes: a test case for predicting lifestyles and emergence of pathogens.</title>
        <authorList>
            <person name="Haridas S."/>
            <person name="Albert R."/>
            <person name="Binder M."/>
            <person name="Bloem J."/>
            <person name="Labutti K."/>
            <person name="Salamov A."/>
            <person name="Andreopoulos B."/>
            <person name="Baker S."/>
            <person name="Barry K."/>
            <person name="Bills G."/>
            <person name="Bluhm B."/>
            <person name="Cannon C."/>
            <person name="Castanera R."/>
            <person name="Culley D."/>
            <person name="Daum C."/>
            <person name="Ezra D."/>
            <person name="Gonzalez J."/>
            <person name="Henrissat B."/>
            <person name="Kuo A."/>
            <person name="Liang C."/>
            <person name="Lipzen A."/>
            <person name="Lutzoni F."/>
            <person name="Magnuson J."/>
            <person name="Mondo S."/>
            <person name="Nolan M."/>
            <person name="Ohm R."/>
            <person name="Pangilinan J."/>
            <person name="Park H.-J."/>
            <person name="Ramirez L."/>
            <person name="Alfaro M."/>
            <person name="Sun H."/>
            <person name="Tritt A."/>
            <person name="Yoshinaga Y."/>
            <person name="Zwiers L.-H."/>
            <person name="Turgeon B."/>
            <person name="Goodwin S."/>
            <person name="Spatafora J."/>
            <person name="Crous P."/>
            <person name="Grigoriev I."/>
        </authorList>
    </citation>
    <scope>NUCLEOTIDE SEQUENCE</scope>
    <source>
        <strain evidence="2">CBS 690.94</strain>
    </source>
</reference>
<accession>A0A9P4PV40</accession>
<name>A0A9P4PV40_9PLEO</name>
<feature type="region of interest" description="Disordered" evidence="1">
    <location>
        <begin position="1"/>
        <end position="40"/>
    </location>
</feature>
<feature type="compositionally biased region" description="Polar residues" evidence="1">
    <location>
        <begin position="1"/>
        <end position="10"/>
    </location>
</feature>
<evidence type="ECO:0000313" key="3">
    <source>
        <dbReference type="Proteomes" id="UP000799764"/>
    </source>
</evidence>
<dbReference type="Proteomes" id="UP000799764">
    <property type="component" value="Unassembled WGS sequence"/>
</dbReference>